<dbReference type="AlphaFoldDB" id="A0A7W8VEY2"/>
<sequence length="465" mass="50796">MEQVEVAIVGGGLSGLAAARRLRAAGVSPVAVLEGAARPGGRATVMADAPLNGYSPGSMWLRRADRELIRLAGELDVPVRDTALDRSYDDLCMDDDGDTRVSRDNIPLDVTWWTRLRKDLLISRVVRMAEKMDFVCPWRHPKAEELDQQSVHTWLREHSSDQELLTLLEENLTVEASTPAERISMLWLLAHVGSTPVPDAHPLRLDPVLLAERLAAEVGADPGIRVLTGHHVAALDTAGERIRVSGDWGRIEADQVIMAISPADAYRVAFRPELAPSRRRFQREWPQAEIIRTEVIYERPFWREAGLSGDAYFDEGIPAYTLDDSPPGDGFGRLVAHTYTFGAASPLGADQSVAESPERHREVLLRNLEGAFGDEAAEPVAVAQSMAGPGVYSRAYQSPMPPGFLTEYGPLLREPTGAVHWAAAETAGFPENSTLEGALTSAERAAGEVLRRRQSVSNGAPQRAQ</sequence>
<dbReference type="InterPro" id="IPR050703">
    <property type="entry name" value="Flavin_MAO"/>
</dbReference>
<evidence type="ECO:0000256" key="3">
    <source>
        <dbReference type="ARBA" id="ARBA00023002"/>
    </source>
</evidence>
<dbReference type="InterPro" id="IPR001613">
    <property type="entry name" value="Flavin_amine_oxidase"/>
</dbReference>
<feature type="binding site" evidence="4">
    <location>
        <position position="232"/>
    </location>
    <ligand>
        <name>FAD</name>
        <dbReference type="ChEBI" id="CHEBI:57692"/>
    </ligand>
</feature>
<comment type="cofactor">
    <cofactor evidence="1">
        <name>FAD</name>
        <dbReference type="ChEBI" id="CHEBI:57692"/>
    </cofactor>
</comment>
<evidence type="ECO:0000313" key="6">
    <source>
        <dbReference type="EMBL" id="MBB5433540.1"/>
    </source>
</evidence>
<dbReference type="Gene3D" id="1.10.405.10">
    <property type="entry name" value="Guanine Nucleotide Dissociation Inhibitor, domain 1"/>
    <property type="match status" value="1"/>
</dbReference>
<feature type="binding site" evidence="4">
    <location>
        <position position="14"/>
    </location>
    <ligand>
        <name>FAD</name>
        <dbReference type="ChEBI" id="CHEBI:57692"/>
    </ligand>
</feature>
<dbReference type="RefSeq" id="WP_184393373.1">
    <property type="nucleotide sequence ID" value="NZ_BAAAJD010000090.1"/>
</dbReference>
<dbReference type="PANTHER" id="PTHR43563">
    <property type="entry name" value="AMINE OXIDASE"/>
    <property type="match status" value="1"/>
</dbReference>
<dbReference type="SUPFAM" id="SSF54373">
    <property type="entry name" value="FAD-linked reductases, C-terminal domain"/>
    <property type="match status" value="1"/>
</dbReference>
<protein>
    <submittedName>
        <fullName evidence="6">Monoamine oxidase</fullName>
        <ecNumber evidence="6">1.4.3.4</ecNumber>
    </submittedName>
</protein>
<evidence type="ECO:0000313" key="7">
    <source>
        <dbReference type="Proteomes" id="UP000572635"/>
    </source>
</evidence>
<dbReference type="GO" id="GO:0097621">
    <property type="term" value="F:monoamine oxidase activity"/>
    <property type="evidence" value="ECO:0007669"/>
    <property type="project" value="UniProtKB-EC"/>
</dbReference>
<dbReference type="Gene3D" id="3.90.660.10">
    <property type="match status" value="1"/>
</dbReference>
<dbReference type="SUPFAM" id="SSF51905">
    <property type="entry name" value="FAD/NAD(P)-binding domain"/>
    <property type="match status" value="1"/>
</dbReference>
<name>A0A7W8VEY2_9ACTN</name>
<dbReference type="Proteomes" id="UP000572635">
    <property type="component" value="Unassembled WGS sequence"/>
</dbReference>
<feature type="domain" description="Amine oxidase" evidence="5">
    <location>
        <begin position="13"/>
        <end position="450"/>
    </location>
</feature>
<proteinExistence type="inferred from homology"/>
<evidence type="ECO:0000256" key="1">
    <source>
        <dbReference type="ARBA" id="ARBA00001974"/>
    </source>
</evidence>
<keyword evidence="7" id="KW-1185">Reference proteome</keyword>
<dbReference type="InterPro" id="IPR036188">
    <property type="entry name" value="FAD/NAD-bd_sf"/>
</dbReference>
<gene>
    <name evidence="6" type="ORF">HDA36_003624</name>
</gene>
<comment type="caution">
    <text evidence="6">The sequence shown here is derived from an EMBL/GenBank/DDBJ whole genome shotgun (WGS) entry which is preliminary data.</text>
</comment>
<dbReference type="PRINTS" id="PR00757">
    <property type="entry name" value="AMINEOXDASEF"/>
</dbReference>
<accession>A0A7W8VEY2</accession>
<dbReference type="PANTHER" id="PTHR43563:SF1">
    <property type="entry name" value="AMINE OXIDASE [FLAVIN-CONTAINING] B"/>
    <property type="match status" value="1"/>
</dbReference>
<feature type="binding site" evidence="4">
    <location>
        <position position="191"/>
    </location>
    <ligand>
        <name>substrate</name>
    </ligand>
</feature>
<dbReference type="Gene3D" id="3.50.50.60">
    <property type="entry name" value="FAD/NAD(P)-binding domain"/>
    <property type="match status" value="1"/>
</dbReference>
<dbReference type="EMBL" id="JACHDB010000001">
    <property type="protein sequence ID" value="MBB5433540.1"/>
    <property type="molecule type" value="Genomic_DNA"/>
</dbReference>
<keyword evidence="3 6" id="KW-0560">Oxidoreductase</keyword>
<comment type="similarity">
    <text evidence="2">Belongs to the flavin monoamine oxidase family.</text>
</comment>
<dbReference type="InterPro" id="IPR002937">
    <property type="entry name" value="Amino_oxidase"/>
</dbReference>
<dbReference type="Pfam" id="PF01593">
    <property type="entry name" value="Amino_oxidase"/>
    <property type="match status" value="1"/>
</dbReference>
<organism evidence="6 7">
    <name type="scientific">Nocardiopsis composta</name>
    <dbReference type="NCBI Taxonomy" id="157465"/>
    <lineage>
        <taxon>Bacteria</taxon>
        <taxon>Bacillati</taxon>
        <taxon>Actinomycetota</taxon>
        <taxon>Actinomycetes</taxon>
        <taxon>Streptosporangiales</taxon>
        <taxon>Nocardiopsidaceae</taxon>
        <taxon>Nocardiopsis</taxon>
    </lineage>
</organism>
<dbReference type="EC" id="1.4.3.4" evidence="6"/>
<reference evidence="6 7" key="1">
    <citation type="submission" date="2020-08" db="EMBL/GenBank/DDBJ databases">
        <title>Sequencing the genomes of 1000 actinobacteria strains.</title>
        <authorList>
            <person name="Klenk H.-P."/>
        </authorList>
    </citation>
    <scope>NUCLEOTIDE SEQUENCE [LARGE SCALE GENOMIC DNA]</scope>
    <source>
        <strain evidence="6 7">DSM 44551</strain>
    </source>
</reference>
<feature type="binding site" evidence="4">
    <location>
        <position position="425"/>
    </location>
    <ligand>
        <name>FAD</name>
        <dbReference type="ChEBI" id="CHEBI:57692"/>
    </ligand>
</feature>
<evidence type="ECO:0000256" key="4">
    <source>
        <dbReference type="PIRSR" id="PIRSR601613-1"/>
    </source>
</evidence>
<evidence type="ECO:0000256" key="2">
    <source>
        <dbReference type="ARBA" id="ARBA00005995"/>
    </source>
</evidence>
<evidence type="ECO:0000259" key="5">
    <source>
        <dbReference type="Pfam" id="PF01593"/>
    </source>
</evidence>